<feature type="compositionally biased region" description="Pro residues" evidence="2">
    <location>
        <begin position="244"/>
        <end position="254"/>
    </location>
</feature>
<feature type="compositionally biased region" description="Low complexity" evidence="2">
    <location>
        <begin position="297"/>
        <end position="307"/>
    </location>
</feature>
<evidence type="ECO:0000313" key="3">
    <source>
        <dbReference type="EMBL" id="PPQ95970.1"/>
    </source>
</evidence>
<feature type="compositionally biased region" description="Acidic residues" evidence="2">
    <location>
        <begin position="491"/>
        <end position="503"/>
    </location>
</feature>
<dbReference type="Proteomes" id="UP000284706">
    <property type="component" value="Unassembled WGS sequence"/>
</dbReference>
<feature type="compositionally biased region" description="Low complexity" evidence="2">
    <location>
        <begin position="223"/>
        <end position="243"/>
    </location>
</feature>
<keyword evidence="4" id="KW-1185">Reference proteome</keyword>
<dbReference type="AlphaFoldDB" id="A0A409XYW4"/>
<protein>
    <submittedName>
        <fullName evidence="3">Uncharacterized protein</fullName>
    </submittedName>
</protein>
<evidence type="ECO:0000256" key="1">
    <source>
        <dbReference type="SAM" id="Coils"/>
    </source>
</evidence>
<organism evidence="3 4">
    <name type="scientific">Gymnopilus dilepis</name>
    <dbReference type="NCBI Taxonomy" id="231916"/>
    <lineage>
        <taxon>Eukaryota</taxon>
        <taxon>Fungi</taxon>
        <taxon>Dikarya</taxon>
        <taxon>Basidiomycota</taxon>
        <taxon>Agaricomycotina</taxon>
        <taxon>Agaricomycetes</taxon>
        <taxon>Agaricomycetidae</taxon>
        <taxon>Agaricales</taxon>
        <taxon>Agaricineae</taxon>
        <taxon>Hymenogastraceae</taxon>
        <taxon>Gymnopilus</taxon>
    </lineage>
</organism>
<feature type="coiled-coil region" evidence="1">
    <location>
        <begin position="163"/>
        <end position="190"/>
    </location>
</feature>
<name>A0A409XYW4_9AGAR</name>
<feature type="compositionally biased region" description="Acidic residues" evidence="2">
    <location>
        <begin position="401"/>
        <end position="413"/>
    </location>
</feature>
<feature type="compositionally biased region" description="Acidic residues" evidence="2">
    <location>
        <begin position="471"/>
        <end position="482"/>
    </location>
</feature>
<accession>A0A409XYW4</accession>
<sequence length="526" mass="57606">MIAKFHSAPDRSMETTLTISLPPVQSVRATRAEREREKEREAEWQQIQQKELDKQQVKEAKEREKAEKAAAKEVRDRERKEKRERKKEEQLAKEREKAEREREKEVAAQRAREAELQREKEREMARARAQEKEKAKVQPEKSVSYKDKFTKMREKYDRATYVHDMYQRDLEILTAKVKKLQAENDLLIDAMFLAEPGMYERRYPPTPFDIEPPPFSTLPVLPPFSAGAPAHPAHLAAAAGDNLAPPPSSFPPGGPVAAAASSSGPPPPGVGVLRSMAAMGRPGTSTNTNDMPPPASTPSRPRSSNTSNGGGRTTRRSSTASRSRRGNTVGEDVDLPPARDMDITPADEEEEAFRGRTPTRAGAPIPEARSPRVNGSTPNGIPRHPMEGSRETTPVTRLPVEDEPMPMDDDAGDADVPPPVPDVHPSDGGGVVHSPTDDGLEDDEAAGARGARASVVGEDGAEGAREPTGEDKEDETMDVDDEGRERHSDEVDVEVEVEAEPDVDAPPLDPSSTRRGLGSLRRGGRG</sequence>
<feature type="compositionally biased region" description="Basic and acidic residues" evidence="2">
    <location>
        <begin position="30"/>
        <end position="43"/>
    </location>
</feature>
<feature type="compositionally biased region" description="Basic and acidic residues" evidence="2">
    <location>
        <begin position="50"/>
        <end position="142"/>
    </location>
</feature>
<proteinExistence type="predicted"/>
<evidence type="ECO:0000256" key="2">
    <source>
        <dbReference type="SAM" id="MobiDB-lite"/>
    </source>
</evidence>
<dbReference type="EMBL" id="NHYE01001402">
    <property type="protein sequence ID" value="PPQ95970.1"/>
    <property type="molecule type" value="Genomic_DNA"/>
</dbReference>
<evidence type="ECO:0000313" key="4">
    <source>
        <dbReference type="Proteomes" id="UP000284706"/>
    </source>
</evidence>
<dbReference type="STRING" id="231916.A0A409XYW4"/>
<dbReference type="OrthoDB" id="2442602at2759"/>
<keyword evidence="1" id="KW-0175">Coiled coil</keyword>
<gene>
    <name evidence="3" type="ORF">CVT26_016185</name>
</gene>
<feature type="region of interest" description="Disordered" evidence="2">
    <location>
        <begin position="1"/>
        <end position="142"/>
    </location>
</feature>
<feature type="region of interest" description="Disordered" evidence="2">
    <location>
        <begin position="204"/>
        <end position="526"/>
    </location>
</feature>
<feature type="compositionally biased region" description="Pro residues" evidence="2">
    <location>
        <begin position="204"/>
        <end position="222"/>
    </location>
</feature>
<dbReference type="InParanoid" id="A0A409XYW4"/>
<comment type="caution">
    <text evidence="3">The sequence shown here is derived from an EMBL/GenBank/DDBJ whole genome shotgun (WGS) entry which is preliminary data.</text>
</comment>
<reference evidence="3 4" key="1">
    <citation type="journal article" date="2018" name="Evol. Lett.">
        <title>Horizontal gene cluster transfer increased hallucinogenic mushroom diversity.</title>
        <authorList>
            <person name="Reynolds H.T."/>
            <person name="Vijayakumar V."/>
            <person name="Gluck-Thaler E."/>
            <person name="Korotkin H.B."/>
            <person name="Matheny P.B."/>
            <person name="Slot J.C."/>
        </authorList>
    </citation>
    <scope>NUCLEOTIDE SEQUENCE [LARGE SCALE GENOMIC DNA]</scope>
    <source>
        <strain evidence="3 4">SRW20</strain>
    </source>
</reference>